<reference evidence="1 2" key="1">
    <citation type="journal article" date="2024" name="G3 (Bethesda)">
        <title>Genome assembly of Hibiscus sabdariffa L. provides insights into metabolisms of medicinal natural products.</title>
        <authorList>
            <person name="Kim T."/>
        </authorList>
    </citation>
    <scope>NUCLEOTIDE SEQUENCE [LARGE SCALE GENOMIC DNA]</scope>
    <source>
        <strain evidence="1">TK-2024</strain>
        <tissue evidence="1">Old leaves</tissue>
    </source>
</reference>
<sequence length="85" mass="9285">MRWRREGKEEAQAAAAPLIEKSENGKWVGVDRLQRDILTGVGVTTSCQVGSKKFYAGDVISAVDVCDATTNALPKLMTRLPMPHL</sequence>
<comment type="caution">
    <text evidence="1">The sequence shown here is derived from an EMBL/GenBank/DDBJ whole genome shotgun (WGS) entry which is preliminary data.</text>
</comment>
<dbReference type="Proteomes" id="UP001472677">
    <property type="component" value="Unassembled WGS sequence"/>
</dbReference>
<proteinExistence type="predicted"/>
<gene>
    <name evidence="1" type="ORF">V6N12_045037</name>
</gene>
<protein>
    <submittedName>
        <fullName evidence="1">Uncharacterized protein</fullName>
    </submittedName>
</protein>
<organism evidence="1 2">
    <name type="scientific">Hibiscus sabdariffa</name>
    <name type="common">roselle</name>
    <dbReference type="NCBI Taxonomy" id="183260"/>
    <lineage>
        <taxon>Eukaryota</taxon>
        <taxon>Viridiplantae</taxon>
        <taxon>Streptophyta</taxon>
        <taxon>Embryophyta</taxon>
        <taxon>Tracheophyta</taxon>
        <taxon>Spermatophyta</taxon>
        <taxon>Magnoliopsida</taxon>
        <taxon>eudicotyledons</taxon>
        <taxon>Gunneridae</taxon>
        <taxon>Pentapetalae</taxon>
        <taxon>rosids</taxon>
        <taxon>malvids</taxon>
        <taxon>Malvales</taxon>
        <taxon>Malvaceae</taxon>
        <taxon>Malvoideae</taxon>
        <taxon>Hibiscus</taxon>
    </lineage>
</organism>
<evidence type="ECO:0000313" key="2">
    <source>
        <dbReference type="Proteomes" id="UP001472677"/>
    </source>
</evidence>
<name>A0ABR2G2A3_9ROSI</name>
<dbReference type="EMBL" id="JBBPBM010000003">
    <property type="protein sequence ID" value="KAK8592945.1"/>
    <property type="molecule type" value="Genomic_DNA"/>
</dbReference>
<evidence type="ECO:0000313" key="1">
    <source>
        <dbReference type="EMBL" id="KAK8592945.1"/>
    </source>
</evidence>
<keyword evidence="2" id="KW-1185">Reference proteome</keyword>
<accession>A0ABR2G2A3</accession>